<dbReference type="GO" id="GO:0005737">
    <property type="term" value="C:cytoplasm"/>
    <property type="evidence" value="ECO:0007669"/>
    <property type="project" value="UniProtKB-SubCell"/>
</dbReference>
<dbReference type="PANTHER" id="PTHR21060:SF3">
    <property type="entry name" value="BUTYRATE KINASE 2-RELATED"/>
    <property type="match status" value="1"/>
</dbReference>
<dbReference type="SUPFAM" id="SSF53067">
    <property type="entry name" value="Actin-like ATPase domain"/>
    <property type="match status" value="2"/>
</dbReference>
<comment type="caution">
    <text evidence="11">The sequence shown here is derived from an EMBL/GenBank/DDBJ whole genome shotgun (WGS) entry which is preliminary data.</text>
</comment>
<dbReference type="CDD" id="cd24011">
    <property type="entry name" value="ASKHA_NBD_BK"/>
    <property type="match status" value="1"/>
</dbReference>
<evidence type="ECO:0000256" key="3">
    <source>
        <dbReference type="ARBA" id="ARBA00022490"/>
    </source>
</evidence>
<dbReference type="InterPro" id="IPR023865">
    <property type="entry name" value="Aliphatic_acid_kinase_CS"/>
</dbReference>
<accession>A0A7C4Y135</accession>
<sequence length="354" mass="39115">MKVLVINPGSTSTKIAVFEDRVPVFIESVRHNKEVLSRFNSVLEQLDFRKERIISVLKSHGFELSQFDAVIGRGGIVKPIEAGTYVVNETLINDLKFYSREQEHPSTLGGIIAYEIGRDAQKPAFIADPVCVDEFEDIARISGLKEIKRKSLLHTLNIRASLFRYAENIGKKVEDLNVIVAHLGGGITVAAVKNGRIVDVNNANEGGPFSPERAGGLPSIDVVNMCYSGQYTRDDLLKLFTKEGGVYSYLGTNNIQEVIERINRGDKFATEVFDAMCYQISKEIGAMATVLKGKVEAIIITGGVAFNEEVIDEIAKRVNFIAKIVTYPGEFEMEALAYAALRVLKGEEVAKIYC</sequence>
<keyword evidence="6 9" id="KW-0418">Kinase</keyword>
<dbReference type="EMBL" id="DTHV01000147">
    <property type="protein sequence ID" value="HGW60735.1"/>
    <property type="molecule type" value="Genomic_DNA"/>
</dbReference>
<dbReference type="GO" id="GO:0006083">
    <property type="term" value="P:acetate metabolic process"/>
    <property type="evidence" value="ECO:0007669"/>
    <property type="project" value="TreeGrafter"/>
</dbReference>
<dbReference type="InterPro" id="IPR011245">
    <property type="entry name" value="Butyrate_kin"/>
</dbReference>
<dbReference type="PANTHER" id="PTHR21060">
    <property type="entry name" value="ACETATE KINASE"/>
    <property type="match status" value="1"/>
</dbReference>
<keyword evidence="7 9" id="KW-0067">ATP-binding</keyword>
<dbReference type="PROSITE" id="PS01076">
    <property type="entry name" value="ACETATE_KINASE_2"/>
    <property type="match status" value="1"/>
</dbReference>
<dbReference type="Gene3D" id="3.30.420.40">
    <property type="match status" value="2"/>
</dbReference>
<evidence type="ECO:0000313" key="11">
    <source>
        <dbReference type="EMBL" id="HGW60735.1"/>
    </source>
</evidence>
<dbReference type="AlphaFoldDB" id="A0A7C4Y135"/>
<dbReference type="PRINTS" id="PR00471">
    <property type="entry name" value="ACETATEKNASE"/>
</dbReference>
<dbReference type="NCBIfam" id="TIGR02707">
    <property type="entry name" value="butyr_kinase"/>
    <property type="match status" value="1"/>
</dbReference>
<dbReference type="EC" id="2.7.2.7" evidence="9"/>
<evidence type="ECO:0000256" key="4">
    <source>
        <dbReference type="ARBA" id="ARBA00022679"/>
    </source>
</evidence>
<keyword evidence="5 9" id="KW-0547">Nucleotide-binding</keyword>
<evidence type="ECO:0000256" key="5">
    <source>
        <dbReference type="ARBA" id="ARBA00022741"/>
    </source>
</evidence>
<protein>
    <recommendedName>
        <fullName evidence="9">Probable butyrate kinase</fullName>
        <shortName evidence="9">BK</shortName>
        <ecNumber evidence="9">2.7.2.7</ecNumber>
    </recommendedName>
    <alternativeName>
        <fullName evidence="9">Branched-chain carboxylic acid kinase</fullName>
    </alternativeName>
</protein>
<dbReference type="GO" id="GO:0047761">
    <property type="term" value="F:butyrate kinase activity"/>
    <property type="evidence" value="ECO:0007669"/>
    <property type="project" value="UniProtKB-UniRule"/>
</dbReference>
<dbReference type="GO" id="GO:0005524">
    <property type="term" value="F:ATP binding"/>
    <property type="evidence" value="ECO:0007669"/>
    <property type="project" value="UniProtKB-KW"/>
</dbReference>
<reference evidence="11" key="1">
    <citation type="journal article" date="2020" name="mSystems">
        <title>Genome- and Community-Level Interaction Insights into Carbon Utilization and Element Cycling Functions of Hydrothermarchaeota in Hydrothermal Sediment.</title>
        <authorList>
            <person name="Zhou Z."/>
            <person name="Liu Y."/>
            <person name="Xu W."/>
            <person name="Pan J."/>
            <person name="Luo Z.H."/>
            <person name="Li M."/>
        </authorList>
    </citation>
    <scope>NUCLEOTIDE SEQUENCE [LARGE SCALE GENOMIC DNA]</scope>
    <source>
        <strain evidence="11">SpSt-794</strain>
    </source>
</reference>
<dbReference type="PIRSF" id="PIRSF036458">
    <property type="entry name" value="Butyrate_kin"/>
    <property type="match status" value="1"/>
</dbReference>
<evidence type="ECO:0000256" key="10">
    <source>
        <dbReference type="RuleBase" id="RU003835"/>
    </source>
</evidence>
<dbReference type="InterPro" id="IPR000890">
    <property type="entry name" value="Aliphatic_acid_kin_short-chain"/>
</dbReference>
<proteinExistence type="inferred from homology"/>
<comment type="similarity">
    <text evidence="2 9 10">Belongs to the acetokinase family.</text>
</comment>
<evidence type="ECO:0000256" key="8">
    <source>
        <dbReference type="ARBA" id="ARBA00048596"/>
    </source>
</evidence>
<evidence type="ECO:0000256" key="2">
    <source>
        <dbReference type="ARBA" id="ARBA00008748"/>
    </source>
</evidence>
<dbReference type="InterPro" id="IPR043129">
    <property type="entry name" value="ATPase_NBD"/>
</dbReference>
<evidence type="ECO:0000256" key="9">
    <source>
        <dbReference type="HAMAP-Rule" id="MF_00542"/>
    </source>
</evidence>
<organism evidence="11">
    <name type="scientific">Caldisericum exile</name>
    <dbReference type="NCBI Taxonomy" id="693075"/>
    <lineage>
        <taxon>Bacteria</taxon>
        <taxon>Pseudomonadati</taxon>
        <taxon>Caldisericota/Cryosericota group</taxon>
        <taxon>Caldisericota</taxon>
        <taxon>Caldisericia</taxon>
        <taxon>Caldisericales</taxon>
        <taxon>Caldisericaceae</taxon>
        <taxon>Caldisericum</taxon>
    </lineage>
</organism>
<comment type="subcellular location">
    <subcellularLocation>
        <location evidence="1 9">Cytoplasm</location>
    </subcellularLocation>
</comment>
<comment type="catalytic activity">
    <reaction evidence="8 9">
        <text>butanoate + ATP = butanoyl phosphate + ADP</text>
        <dbReference type="Rhea" id="RHEA:13585"/>
        <dbReference type="ChEBI" id="CHEBI:17968"/>
        <dbReference type="ChEBI" id="CHEBI:30616"/>
        <dbReference type="ChEBI" id="CHEBI:58079"/>
        <dbReference type="ChEBI" id="CHEBI:456216"/>
        <dbReference type="EC" id="2.7.2.7"/>
    </reaction>
</comment>
<dbReference type="NCBIfam" id="NF002834">
    <property type="entry name" value="PRK03011.1-5"/>
    <property type="match status" value="1"/>
</dbReference>
<evidence type="ECO:0000256" key="7">
    <source>
        <dbReference type="ARBA" id="ARBA00022840"/>
    </source>
</evidence>
<keyword evidence="4 9" id="KW-0808">Transferase</keyword>
<dbReference type="Pfam" id="PF00871">
    <property type="entry name" value="Acetate_kinase"/>
    <property type="match status" value="1"/>
</dbReference>
<dbReference type="PROSITE" id="PS01075">
    <property type="entry name" value="ACETATE_KINASE_1"/>
    <property type="match status" value="1"/>
</dbReference>
<dbReference type="GO" id="GO:0008776">
    <property type="term" value="F:acetate kinase activity"/>
    <property type="evidence" value="ECO:0007669"/>
    <property type="project" value="TreeGrafter"/>
</dbReference>
<name>A0A7C4Y135_9BACT</name>
<evidence type="ECO:0000256" key="6">
    <source>
        <dbReference type="ARBA" id="ARBA00022777"/>
    </source>
</evidence>
<dbReference type="HAMAP" id="MF_00542">
    <property type="entry name" value="Butyrate_kinase"/>
    <property type="match status" value="1"/>
</dbReference>
<evidence type="ECO:0000256" key="1">
    <source>
        <dbReference type="ARBA" id="ARBA00004496"/>
    </source>
</evidence>
<keyword evidence="3 9" id="KW-0963">Cytoplasm</keyword>
<gene>
    <name evidence="9 11" type="primary">buk</name>
    <name evidence="11" type="ORF">ENV82_04830</name>
</gene>